<dbReference type="Proteomes" id="UP000230956">
    <property type="component" value="Unassembled WGS sequence"/>
</dbReference>
<evidence type="ECO:0000256" key="1">
    <source>
        <dbReference type="SAM" id="Phobius"/>
    </source>
</evidence>
<comment type="caution">
    <text evidence="2">The sequence shown here is derived from an EMBL/GenBank/DDBJ whole genome shotgun (WGS) entry which is preliminary data.</text>
</comment>
<keyword evidence="1" id="KW-0472">Membrane</keyword>
<name>A0A2M7T512_9ACTN</name>
<dbReference type="EMBL" id="PFNG01000266">
    <property type="protein sequence ID" value="PIZ34816.1"/>
    <property type="molecule type" value="Genomic_DNA"/>
</dbReference>
<dbReference type="AlphaFoldDB" id="A0A2M7T512"/>
<evidence type="ECO:0000313" key="2">
    <source>
        <dbReference type="EMBL" id="PIZ34816.1"/>
    </source>
</evidence>
<proteinExistence type="predicted"/>
<protein>
    <submittedName>
        <fullName evidence="2">Uncharacterized protein</fullName>
    </submittedName>
</protein>
<evidence type="ECO:0000313" key="3">
    <source>
        <dbReference type="Proteomes" id="UP000230956"/>
    </source>
</evidence>
<dbReference type="Gene3D" id="3.30.450.40">
    <property type="match status" value="1"/>
</dbReference>
<dbReference type="RefSeq" id="WP_286977627.1">
    <property type="nucleotide sequence ID" value="NZ_PEXG01000203.1"/>
</dbReference>
<sequence length="172" mass="18830">MLLFELVIVGMCVFAIALLFGKSERSSNFHAKKAIASVSLALGMLAVVNFVSDKTEDPFAVLAEIYARVLIAVLWFLLIYHAVYAEIKDTIKRGEKELAALNDVAMAVGQSMDLSQILHDALLAVVKIANFEIGFIYLLNEEKNILELAASHGTIPENLARKLATLKPGQEV</sequence>
<dbReference type="InterPro" id="IPR029016">
    <property type="entry name" value="GAF-like_dom_sf"/>
</dbReference>
<gene>
    <name evidence="2" type="ORF">COY37_11380</name>
</gene>
<dbReference type="SUPFAM" id="SSF55781">
    <property type="entry name" value="GAF domain-like"/>
    <property type="match status" value="1"/>
</dbReference>
<accession>A0A2M7T512</accession>
<keyword evidence="1" id="KW-0812">Transmembrane</keyword>
<organism evidence="2 3">
    <name type="scientific">Candidatus Aquicultor secundus</name>
    <dbReference type="NCBI Taxonomy" id="1973895"/>
    <lineage>
        <taxon>Bacteria</taxon>
        <taxon>Bacillati</taxon>
        <taxon>Actinomycetota</taxon>
        <taxon>Candidatus Aquicultoria</taxon>
        <taxon>Candidatus Aquicultorales</taxon>
        <taxon>Candidatus Aquicultoraceae</taxon>
        <taxon>Candidatus Aquicultor</taxon>
    </lineage>
</organism>
<feature type="transmembrane region" description="Helical" evidence="1">
    <location>
        <begin position="58"/>
        <end position="83"/>
    </location>
</feature>
<feature type="transmembrane region" description="Helical" evidence="1">
    <location>
        <begin position="34"/>
        <end position="52"/>
    </location>
</feature>
<reference evidence="3" key="1">
    <citation type="submission" date="2017-09" db="EMBL/GenBank/DDBJ databases">
        <title>Depth-based differentiation of microbial function through sediment-hosted aquifers and enrichment of novel symbionts in the deep terrestrial subsurface.</title>
        <authorList>
            <person name="Probst A.J."/>
            <person name="Ladd B."/>
            <person name="Jarett J.K."/>
            <person name="Geller-Mcgrath D.E."/>
            <person name="Sieber C.M.K."/>
            <person name="Emerson J.B."/>
            <person name="Anantharaman K."/>
            <person name="Thomas B.C."/>
            <person name="Malmstrom R."/>
            <person name="Stieglmeier M."/>
            <person name="Klingl A."/>
            <person name="Woyke T."/>
            <person name="Ryan C.M."/>
            <person name="Banfield J.F."/>
        </authorList>
    </citation>
    <scope>NUCLEOTIDE SEQUENCE [LARGE SCALE GENOMIC DNA]</scope>
</reference>
<keyword evidence="1" id="KW-1133">Transmembrane helix</keyword>
<feature type="transmembrane region" description="Helical" evidence="1">
    <location>
        <begin position="6"/>
        <end position="22"/>
    </location>
</feature>